<dbReference type="AlphaFoldDB" id="A0A1H8U161"/>
<accession>A0A1H8U161</accession>
<evidence type="ECO:0000259" key="1">
    <source>
        <dbReference type="PROSITE" id="PS51833"/>
    </source>
</evidence>
<dbReference type="Proteomes" id="UP000199657">
    <property type="component" value="Unassembled WGS sequence"/>
</dbReference>
<gene>
    <name evidence="2" type="ORF">SAMN04488052_105103</name>
</gene>
<dbReference type="OrthoDB" id="9770715at2"/>
<dbReference type="PROSITE" id="PS51833">
    <property type="entry name" value="HDOD"/>
    <property type="match status" value="1"/>
</dbReference>
<dbReference type="PANTHER" id="PTHR33525:SF3">
    <property type="entry name" value="RIBONUCLEASE Y"/>
    <property type="match status" value="1"/>
</dbReference>
<reference evidence="2 3" key="1">
    <citation type="submission" date="2016-10" db="EMBL/GenBank/DDBJ databases">
        <authorList>
            <person name="de Groot N.N."/>
        </authorList>
    </citation>
    <scope>NUCLEOTIDE SEQUENCE [LARGE SCALE GENOMIC DNA]</scope>
    <source>
        <strain evidence="2 3">CGMCC 1.6291</strain>
    </source>
</reference>
<name>A0A1H8U161_9GAMM</name>
<sequence length="272" mass="29114">MRETSTVLDSASLPSLPYVSHDILLEVNTEEADINVLAPKLGRDPALAARIVSTANSAFFMSQGDVRSLDEAIMRLGMNRLRVLATSILLRNQFDSSRCPGFQAARYWLHAIATANASGRLARASGLDPAPAQLGGLLHSIGVLLLAHSFPTEMTAVFSARRRDAHSSMAALIREHLEVDHHEAGAMLLREWELPVTLCAVVEGMGSPAAHDDPGLLGLVRCAADWAAADFEEIPAALLNRGLSGATLDTVARACLMEQEETTAMARLLAAD</sequence>
<dbReference type="Pfam" id="PF08668">
    <property type="entry name" value="HDOD"/>
    <property type="match status" value="1"/>
</dbReference>
<proteinExistence type="predicted"/>
<keyword evidence="3" id="KW-1185">Reference proteome</keyword>
<dbReference type="Gene3D" id="1.10.3210.10">
    <property type="entry name" value="Hypothetical protein af1432"/>
    <property type="match status" value="1"/>
</dbReference>
<dbReference type="PANTHER" id="PTHR33525">
    <property type="match status" value="1"/>
</dbReference>
<dbReference type="InterPro" id="IPR052340">
    <property type="entry name" value="RNase_Y/CdgJ"/>
</dbReference>
<evidence type="ECO:0000313" key="2">
    <source>
        <dbReference type="EMBL" id="SEO97000.1"/>
    </source>
</evidence>
<organism evidence="2 3">
    <name type="scientific">Aquisalimonas asiatica</name>
    <dbReference type="NCBI Taxonomy" id="406100"/>
    <lineage>
        <taxon>Bacteria</taxon>
        <taxon>Pseudomonadati</taxon>
        <taxon>Pseudomonadota</taxon>
        <taxon>Gammaproteobacteria</taxon>
        <taxon>Chromatiales</taxon>
        <taxon>Ectothiorhodospiraceae</taxon>
        <taxon>Aquisalimonas</taxon>
    </lineage>
</organism>
<dbReference type="RefSeq" id="WP_091644345.1">
    <property type="nucleotide sequence ID" value="NZ_FOEG01000005.1"/>
</dbReference>
<dbReference type="EMBL" id="FOEG01000005">
    <property type="protein sequence ID" value="SEO97000.1"/>
    <property type="molecule type" value="Genomic_DNA"/>
</dbReference>
<dbReference type="STRING" id="406100.SAMN04488052_105103"/>
<dbReference type="SUPFAM" id="SSF109604">
    <property type="entry name" value="HD-domain/PDEase-like"/>
    <property type="match status" value="1"/>
</dbReference>
<feature type="domain" description="HDOD" evidence="1">
    <location>
        <begin position="13"/>
        <end position="208"/>
    </location>
</feature>
<evidence type="ECO:0000313" key="3">
    <source>
        <dbReference type="Proteomes" id="UP000199657"/>
    </source>
</evidence>
<dbReference type="InterPro" id="IPR013976">
    <property type="entry name" value="HDOD"/>
</dbReference>
<protein>
    <submittedName>
        <fullName evidence="2">HD-like signal output (HDOD) domain, no enzymatic activity</fullName>
    </submittedName>
</protein>